<dbReference type="InterPro" id="IPR005243">
    <property type="entry name" value="THIRX-like_proc"/>
</dbReference>
<evidence type="ECO:0000313" key="2">
    <source>
        <dbReference type="EMBL" id="MBP2026113.1"/>
    </source>
</evidence>
<dbReference type="PANTHER" id="PTHR36450">
    <property type="entry name" value="THIOREDOXIN"/>
    <property type="match status" value="1"/>
</dbReference>
<proteinExistence type="predicted"/>
<keyword evidence="3" id="KW-1185">Reference proteome</keyword>
<dbReference type="Pfam" id="PF13192">
    <property type="entry name" value="Thioredoxin_3"/>
    <property type="match status" value="1"/>
</dbReference>
<sequence length="107" mass="11923">MKIFRRKKNCNCEDISSDNTSKNNAKVSNSGIKILGTGCSNCIKLEENTRIALRELNIDEEIEHIKDFAEIASYGVMSTPALVRDGKVLSYGKVLSSDDIKKLLEEL</sequence>
<dbReference type="InterPro" id="IPR036249">
    <property type="entry name" value="Thioredoxin-like_sf"/>
</dbReference>
<dbReference type="PANTHER" id="PTHR36450:SF1">
    <property type="entry name" value="THIOREDOXIN"/>
    <property type="match status" value="1"/>
</dbReference>
<dbReference type="InterPro" id="IPR012336">
    <property type="entry name" value="Thioredoxin-like_fold"/>
</dbReference>
<dbReference type="EMBL" id="JAGGLJ010000021">
    <property type="protein sequence ID" value="MBP2026113.1"/>
    <property type="molecule type" value="Genomic_DNA"/>
</dbReference>
<accession>A0ABS4KEC9</accession>
<dbReference type="Gene3D" id="3.40.30.10">
    <property type="entry name" value="Glutaredoxin"/>
    <property type="match status" value="1"/>
</dbReference>
<organism evidence="2 3">
    <name type="scientific">Peptoniphilus stercorisuis</name>
    <dbReference type="NCBI Taxonomy" id="1436965"/>
    <lineage>
        <taxon>Bacteria</taxon>
        <taxon>Bacillati</taxon>
        <taxon>Bacillota</taxon>
        <taxon>Tissierellia</taxon>
        <taxon>Tissierellales</taxon>
        <taxon>Peptoniphilaceae</taxon>
        <taxon>Peptoniphilus</taxon>
    </lineage>
</organism>
<reference evidence="2 3" key="1">
    <citation type="submission" date="2021-03" db="EMBL/GenBank/DDBJ databases">
        <title>Genomic Encyclopedia of Type Strains, Phase IV (KMG-IV): sequencing the most valuable type-strain genomes for metagenomic binning, comparative biology and taxonomic classification.</title>
        <authorList>
            <person name="Goeker M."/>
        </authorList>
    </citation>
    <scope>NUCLEOTIDE SEQUENCE [LARGE SCALE GENOMIC DNA]</scope>
    <source>
        <strain evidence="2 3">DSM 27563</strain>
    </source>
</reference>
<comment type="caution">
    <text evidence="2">The sequence shown here is derived from an EMBL/GenBank/DDBJ whole genome shotgun (WGS) entry which is preliminary data.</text>
</comment>
<dbReference type="RefSeq" id="WP_210062060.1">
    <property type="nucleotide sequence ID" value="NZ_JAGGLJ010000021.1"/>
</dbReference>
<protein>
    <submittedName>
        <fullName evidence="2">Small redox-active disulfide protein 2</fullName>
    </submittedName>
</protein>
<gene>
    <name evidence="2" type="ORF">J2Z71_001671</name>
</gene>
<dbReference type="NCBIfam" id="TIGR00412">
    <property type="entry name" value="redox_disulf_2"/>
    <property type="match status" value="1"/>
</dbReference>
<name>A0ABS4KEC9_9FIRM</name>
<feature type="domain" description="Thioredoxin-like fold" evidence="1">
    <location>
        <begin position="32"/>
        <end position="105"/>
    </location>
</feature>
<evidence type="ECO:0000313" key="3">
    <source>
        <dbReference type="Proteomes" id="UP001519306"/>
    </source>
</evidence>
<dbReference type="SUPFAM" id="SSF52833">
    <property type="entry name" value="Thioredoxin-like"/>
    <property type="match status" value="1"/>
</dbReference>
<dbReference type="Proteomes" id="UP001519306">
    <property type="component" value="Unassembled WGS sequence"/>
</dbReference>
<evidence type="ECO:0000259" key="1">
    <source>
        <dbReference type="Pfam" id="PF13192"/>
    </source>
</evidence>